<proteinExistence type="predicted"/>
<reference evidence="1" key="1">
    <citation type="journal article" date="2021" name="Proc. Natl. Acad. Sci. U.S.A.">
        <title>A Catalog of Tens of Thousands of Viruses from Human Metagenomes Reveals Hidden Associations with Chronic Diseases.</title>
        <authorList>
            <person name="Tisza M.J."/>
            <person name="Buck C.B."/>
        </authorList>
    </citation>
    <scope>NUCLEOTIDE SEQUENCE</scope>
    <source>
        <strain evidence="1">CtBeL15</strain>
    </source>
</reference>
<dbReference type="EMBL" id="BK016176">
    <property type="protein sequence ID" value="DAG00060.1"/>
    <property type="molecule type" value="Genomic_DNA"/>
</dbReference>
<name>A0A8S5V036_9CAUD</name>
<protein>
    <submittedName>
        <fullName evidence="1">Uncharacterized protein</fullName>
    </submittedName>
</protein>
<sequence length="44" mass="5334">MARRTGKAYVAGLGWVTKKPTQERNYENMADSWWAWLVWVARWY</sequence>
<accession>A0A8S5V036</accession>
<evidence type="ECO:0000313" key="1">
    <source>
        <dbReference type="EMBL" id="DAG00060.1"/>
    </source>
</evidence>
<organism evidence="1">
    <name type="scientific">Siphoviridae sp. ctBeL15</name>
    <dbReference type="NCBI Taxonomy" id="2825374"/>
    <lineage>
        <taxon>Viruses</taxon>
        <taxon>Duplodnaviria</taxon>
        <taxon>Heunggongvirae</taxon>
        <taxon>Uroviricota</taxon>
        <taxon>Caudoviricetes</taxon>
    </lineage>
</organism>